<evidence type="ECO:0000256" key="1">
    <source>
        <dbReference type="ARBA" id="ARBA00004651"/>
    </source>
</evidence>
<keyword evidence="12" id="KW-1003">Cell membrane</keyword>
<evidence type="ECO:0000256" key="7">
    <source>
        <dbReference type="ARBA" id="ARBA00022967"/>
    </source>
</evidence>
<dbReference type="Gene3D" id="3.30.70.100">
    <property type="match status" value="1"/>
</dbReference>
<feature type="transmembrane region" description="Helical" evidence="12">
    <location>
        <begin position="192"/>
        <end position="211"/>
    </location>
</feature>
<dbReference type="Gene3D" id="2.70.150.10">
    <property type="entry name" value="Calcium-transporting ATPase, cytoplasmic transduction domain A"/>
    <property type="match status" value="1"/>
</dbReference>
<comment type="similarity">
    <text evidence="2 12">Belongs to the cation transport ATPase (P-type) (TC 3.A.3) family. Type IB subfamily.</text>
</comment>
<dbReference type="SFLD" id="SFLDS00003">
    <property type="entry name" value="Haloacid_Dehalogenase"/>
    <property type="match status" value="1"/>
</dbReference>
<dbReference type="NCBIfam" id="TIGR01494">
    <property type="entry name" value="ATPase_P-type"/>
    <property type="match status" value="1"/>
</dbReference>
<dbReference type="SUPFAM" id="SSF81653">
    <property type="entry name" value="Calcium ATPase, transduction domain A"/>
    <property type="match status" value="1"/>
</dbReference>
<keyword evidence="14" id="KW-0378">Hydrolase</keyword>
<comment type="subcellular location">
    <subcellularLocation>
        <location evidence="1">Cell membrane</location>
        <topology evidence="1">Multi-pass membrane protein</topology>
    </subcellularLocation>
</comment>
<dbReference type="CDD" id="cd02094">
    <property type="entry name" value="P-type_ATPase_Cu-like"/>
    <property type="match status" value="1"/>
</dbReference>
<name>A0A5C4MAE3_9PSEU</name>
<feature type="transmembrane region" description="Helical" evidence="12">
    <location>
        <begin position="700"/>
        <end position="718"/>
    </location>
</feature>
<dbReference type="SUPFAM" id="SSF81665">
    <property type="entry name" value="Calcium ATPase, transmembrane domain M"/>
    <property type="match status" value="1"/>
</dbReference>
<dbReference type="InterPro" id="IPR006121">
    <property type="entry name" value="HMA_dom"/>
</dbReference>
<dbReference type="InterPro" id="IPR018303">
    <property type="entry name" value="ATPase_P-typ_P_site"/>
</dbReference>
<evidence type="ECO:0000313" key="14">
    <source>
        <dbReference type="EMBL" id="TNC28460.1"/>
    </source>
</evidence>
<dbReference type="SUPFAM" id="SSF55008">
    <property type="entry name" value="HMA, heavy metal-associated domain"/>
    <property type="match status" value="1"/>
</dbReference>
<accession>A0A5C4MAE3</accession>
<dbReference type="PROSITE" id="PS01229">
    <property type="entry name" value="COF_2"/>
    <property type="match status" value="1"/>
</dbReference>
<feature type="transmembrane region" description="Helical" evidence="12">
    <location>
        <begin position="677"/>
        <end position="694"/>
    </location>
</feature>
<dbReference type="CDD" id="cd00371">
    <property type="entry name" value="HMA"/>
    <property type="match status" value="1"/>
</dbReference>
<dbReference type="InterPro" id="IPR023298">
    <property type="entry name" value="ATPase_P-typ_TM_dom_sf"/>
</dbReference>
<keyword evidence="4 12" id="KW-0479">Metal-binding</keyword>
<evidence type="ECO:0000256" key="5">
    <source>
        <dbReference type="ARBA" id="ARBA00022741"/>
    </source>
</evidence>
<sequence length="724" mass="75668">MTATADRDRLELAIGGMTCASCAMRVEKKLNKLDGVTATVNYATEKANVTFPAGVDPQRLVETVEAAGYTAALPQPERDEDLTRPLRRRLVVSAVLAVPVVVLAMVPAWQFDYWQWVSLALTTPVIAWAAWPFHKAAWTNLRHGAATMDTLISVGTLAAFLWSLYALVLGNAGMIGMRHPFELTIERSTGDAIYFEVAAGVITFLLAGRYFEARSKRRAGAALRALLELGAKDVAVLRDGAEVRIPADQLVVGDRFVVRPGEKIATDGVVEEGASAVDASMLTGESVPVEVAPGDAVAGATVNAGGRLVVRATRVGKDTQLAQMAQLVEAAQTGKAQVQRLADRVAGVFVPIVLVLALGTLAVWSIVGGSPSAAFTAGVAVLIIACPCALGLATPTALLVGTGRGAQLGILIKGPEVLESTRRIDTIVLDKTGTVTTGRMSLVGVRLAPGEDRAEVLRLAGALERGSEHPIAKAIATPDAGEVTEFVNVEGLGVRGSVDGRSVVVGRAALFDELPPELAEAKADAEKLGRTAIVVGWDGAARAVLEVADTVKPTSAEAIRRFTALGLRPVLLTGDNEAVAREVARAVGIDEVVAEVLPAGKVDVVKRLQDEGRRVAMVGDGVNDAAALAQADLGLAMGTGTDVAIEAGDLALVRGDLRVAADAIRLSRRTLATIKGNLWWAFAYNVAALPLAAAGLLNPMIAGAAMAFSSVFVVSNSLRLRRFS</sequence>
<dbReference type="PROSITE" id="PS50846">
    <property type="entry name" value="HMA_2"/>
    <property type="match status" value="1"/>
</dbReference>
<keyword evidence="15" id="KW-1185">Reference proteome</keyword>
<gene>
    <name evidence="14" type="primary">cadA</name>
    <name evidence="14" type="ORF">FG385_04045</name>
</gene>
<comment type="caution">
    <text evidence="14">The sequence shown here is derived from an EMBL/GenBank/DDBJ whole genome shotgun (WGS) entry which is preliminary data.</text>
</comment>
<evidence type="ECO:0000256" key="9">
    <source>
        <dbReference type="ARBA" id="ARBA00023136"/>
    </source>
</evidence>
<dbReference type="Pfam" id="PF00122">
    <property type="entry name" value="E1-E2_ATPase"/>
    <property type="match status" value="1"/>
</dbReference>
<dbReference type="InterPro" id="IPR059000">
    <property type="entry name" value="ATPase_P-type_domA"/>
</dbReference>
<feature type="domain" description="HMA" evidence="13">
    <location>
        <begin position="8"/>
        <end position="72"/>
    </location>
</feature>
<dbReference type="PRINTS" id="PR00119">
    <property type="entry name" value="CATATPASE"/>
</dbReference>
<dbReference type="GO" id="GO:0043682">
    <property type="term" value="F:P-type divalent copper transporter activity"/>
    <property type="evidence" value="ECO:0007669"/>
    <property type="project" value="TreeGrafter"/>
</dbReference>
<dbReference type="Gene3D" id="3.40.50.1000">
    <property type="entry name" value="HAD superfamily/HAD-like"/>
    <property type="match status" value="1"/>
</dbReference>
<dbReference type="NCBIfam" id="TIGR01525">
    <property type="entry name" value="ATPase-IB_hvy"/>
    <property type="match status" value="1"/>
</dbReference>
<feature type="transmembrane region" description="Helical" evidence="12">
    <location>
        <begin position="373"/>
        <end position="400"/>
    </location>
</feature>
<dbReference type="InterPro" id="IPR017969">
    <property type="entry name" value="Heavy-metal-associated_CS"/>
</dbReference>
<dbReference type="PANTHER" id="PTHR43520:SF8">
    <property type="entry name" value="P-TYPE CU(+) TRANSPORTER"/>
    <property type="match status" value="1"/>
</dbReference>
<evidence type="ECO:0000259" key="13">
    <source>
        <dbReference type="PROSITE" id="PS50846"/>
    </source>
</evidence>
<dbReference type="Gene3D" id="3.40.1110.10">
    <property type="entry name" value="Calcium-transporting ATPase, cytoplasmic domain N"/>
    <property type="match status" value="1"/>
</dbReference>
<dbReference type="InterPro" id="IPR027256">
    <property type="entry name" value="P-typ_ATPase_IB"/>
</dbReference>
<dbReference type="NCBIfam" id="TIGR01512">
    <property type="entry name" value="ATPase-IB2_Cd"/>
    <property type="match status" value="1"/>
</dbReference>
<dbReference type="InterPro" id="IPR023299">
    <property type="entry name" value="ATPase_P-typ_cyto_dom_N"/>
</dbReference>
<dbReference type="EMBL" id="VDFW01000003">
    <property type="protein sequence ID" value="TNC28460.1"/>
    <property type="molecule type" value="Genomic_DNA"/>
</dbReference>
<evidence type="ECO:0000256" key="3">
    <source>
        <dbReference type="ARBA" id="ARBA00022692"/>
    </source>
</evidence>
<evidence type="ECO:0000256" key="2">
    <source>
        <dbReference type="ARBA" id="ARBA00006024"/>
    </source>
</evidence>
<dbReference type="InterPro" id="IPR008250">
    <property type="entry name" value="ATPase_P-typ_transduc_dom_A_sf"/>
</dbReference>
<dbReference type="Pfam" id="PF00403">
    <property type="entry name" value="HMA"/>
    <property type="match status" value="1"/>
</dbReference>
<keyword evidence="9 12" id="KW-0472">Membrane</keyword>
<keyword evidence="6 12" id="KW-0067">ATP-binding</keyword>
<dbReference type="SUPFAM" id="SSF56784">
    <property type="entry name" value="HAD-like"/>
    <property type="match status" value="1"/>
</dbReference>
<dbReference type="PROSITE" id="PS01047">
    <property type="entry name" value="HMA_1"/>
    <property type="match status" value="1"/>
</dbReference>
<dbReference type="InterPro" id="IPR044492">
    <property type="entry name" value="P_typ_ATPase_HD_dom"/>
</dbReference>
<evidence type="ECO:0000256" key="6">
    <source>
        <dbReference type="ARBA" id="ARBA00022840"/>
    </source>
</evidence>
<keyword evidence="7" id="KW-1278">Translocase</keyword>
<keyword evidence="3 12" id="KW-0812">Transmembrane</keyword>
<dbReference type="InterPro" id="IPR036412">
    <property type="entry name" value="HAD-like_sf"/>
</dbReference>
<organism evidence="14 15">
    <name type="scientific">Amycolatopsis alkalitolerans</name>
    <dbReference type="NCBI Taxonomy" id="2547244"/>
    <lineage>
        <taxon>Bacteria</taxon>
        <taxon>Bacillati</taxon>
        <taxon>Actinomycetota</taxon>
        <taxon>Actinomycetes</taxon>
        <taxon>Pseudonocardiales</taxon>
        <taxon>Pseudonocardiaceae</taxon>
        <taxon>Amycolatopsis</taxon>
    </lineage>
</organism>
<evidence type="ECO:0000313" key="15">
    <source>
        <dbReference type="Proteomes" id="UP000305546"/>
    </source>
</evidence>
<dbReference type="FunFam" id="2.70.150.10:FF:000002">
    <property type="entry name" value="Copper-transporting ATPase 1, putative"/>
    <property type="match status" value="1"/>
</dbReference>
<dbReference type="GO" id="GO:0005507">
    <property type="term" value="F:copper ion binding"/>
    <property type="evidence" value="ECO:0007669"/>
    <property type="project" value="TreeGrafter"/>
</dbReference>
<dbReference type="InterPro" id="IPR023214">
    <property type="entry name" value="HAD_sf"/>
</dbReference>
<keyword evidence="5 12" id="KW-0547">Nucleotide-binding</keyword>
<feature type="transmembrane region" description="Helical" evidence="12">
    <location>
        <begin position="113"/>
        <end position="131"/>
    </location>
</feature>
<dbReference type="SFLD" id="SFLDF00027">
    <property type="entry name" value="p-type_atpase"/>
    <property type="match status" value="1"/>
</dbReference>
<feature type="transmembrane region" description="Helical" evidence="12">
    <location>
        <begin position="151"/>
        <end position="172"/>
    </location>
</feature>
<feature type="transmembrane region" description="Helical" evidence="12">
    <location>
        <begin position="345"/>
        <end position="367"/>
    </location>
</feature>
<dbReference type="NCBIfam" id="TIGR01511">
    <property type="entry name" value="ATPase-IB1_Cu"/>
    <property type="match status" value="1"/>
</dbReference>
<dbReference type="GO" id="GO:0005886">
    <property type="term" value="C:plasma membrane"/>
    <property type="evidence" value="ECO:0007669"/>
    <property type="project" value="UniProtKB-SubCell"/>
</dbReference>
<evidence type="ECO:0000256" key="8">
    <source>
        <dbReference type="ARBA" id="ARBA00022989"/>
    </source>
</evidence>
<protein>
    <recommendedName>
        <fullName evidence="11">Cation-transporting P-type ATPase B</fullName>
    </recommendedName>
</protein>
<proteinExistence type="inferred from homology"/>
<keyword evidence="8 12" id="KW-1133">Transmembrane helix</keyword>
<evidence type="ECO:0000256" key="11">
    <source>
        <dbReference type="ARBA" id="ARBA00074171"/>
    </source>
</evidence>
<dbReference type="PRINTS" id="PR00120">
    <property type="entry name" value="HATPASE"/>
</dbReference>
<dbReference type="Pfam" id="PF00702">
    <property type="entry name" value="Hydrolase"/>
    <property type="match status" value="1"/>
</dbReference>
<comment type="catalytic activity">
    <reaction evidence="10">
        <text>ATP + H2O = ADP + phosphate + H(+)</text>
        <dbReference type="Rhea" id="RHEA:13065"/>
        <dbReference type="ChEBI" id="CHEBI:15377"/>
        <dbReference type="ChEBI" id="CHEBI:15378"/>
        <dbReference type="ChEBI" id="CHEBI:30616"/>
        <dbReference type="ChEBI" id="CHEBI:43474"/>
        <dbReference type="ChEBI" id="CHEBI:456216"/>
    </reaction>
</comment>
<dbReference type="SFLD" id="SFLDG00002">
    <property type="entry name" value="C1.7:_P-type_atpase_like"/>
    <property type="match status" value="1"/>
</dbReference>
<dbReference type="PANTHER" id="PTHR43520">
    <property type="entry name" value="ATP7, ISOFORM B"/>
    <property type="match status" value="1"/>
</dbReference>
<dbReference type="GO" id="GO:0005524">
    <property type="term" value="F:ATP binding"/>
    <property type="evidence" value="ECO:0007669"/>
    <property type="project" value="UniProtKB-UniRule"/>
</dbReference>
<evidence type="ECO:0000256" key="10">
    <source>
        <dbReference type="ARBA" id="ARBA00049360"/>
    </source>
</evidence>
<dbReference type="GO" id="GO:0055070">
    <property type="term" value="P:copper ion homeostasis"/>
    <property type="evidence" value="ECO:0007669"/>
    <property type="project" value="TreeGrafter"/>
</dbReference>
<dbReference type="AlphaFoldDB" id="A0A5C4MAE3"/>
<feature type="transmembrane region" description="Helical" evidence="12">
    <location>
        <begin position="90"/>
        <end position="107"/>
    </location>
</feature>
<dbReference type="GO" id="GO:0016887">
    <property type="term" value="F:ATP hydrolysis activity"/>
    <property type="evidence" value="ECO:0007669"/>
    <property type="project" value="InterPro"/>
</dbReference>
<reference evidence="14 15" key="1">
    <citation type="submission" date="2019-06" db="EMBL/GenBank/DDBJ databases">
        <title>Amycolatopsis alkalitolerans sp. nov., isolated from Gastrodia elata Blume.</title>
        <authorList>
            <person name="Narsing Rao M.P."/>
            <person name="Li W.J."/>
        </authorList>
    </citation>
    <scope>NUCLEOTIDE SEQUENCE [LARGE SCALE GENOMIC DNA]</scope>
    <source>
        <strain evidence="14 15">SYSUP0005</strain>
    </source>
</reference>
<dbReference type="OrthoDB" id="7059309at2"/>
<dbReference type="PROSITE" id="PS00154">
    <property type="entry name" value="ATPASE_E1_E2"/>
    <property type="match status" value="1"/>
</dbReference>
<evidence type="ECO:0000256" key="4">
    <source>
        <dbReference type="ARBA" id="ARBA00022723"/>
    </source>
</evidence>
<dbReference type="RefSeq" id="WP_139095238.1">
    <property type="nucleotide sequence ID" value="NZ_VDFW01000003.1"/>
</dbReference>
<dbReference type="InterPro" id="IPR036163">
    <property type="entry name" value="HMA_dom_sf"/>
</dbReference>
<dbReference type="InterPro" id="IPR001757">
    <property type="entry name" value="P_typ_ATPase"/>
</dbReference>
<dbReference type="Proteomes" id="UP000305546">
    <property type="component" value="Unassembled WGS sequence"/>
</dbReference>
<evidence type="ECO:0000256" key="12">
    <source>
        <dbReference type="RuleBase" id="RU362081"/>
    </source>
</evidence>
<dbReference type="FunFam" id="3.30.70.100:FF:000005">
    <property type="entry name" value="Copper-exporting P-type ATPase A"/>
    <property type="match status" value="1"/>
</dbReference>